<accession>A0A9W9EAF7</accession>
<dbReference type="RefSeq" id="XP_056032137.1">
    <property type="nucleotide sequence ID" value="XM_056171245.1"/>
</dbReference>
<dbReference type="GeneID" id="80865933"/>
<evidence type="ECO:0000256" key="1">
    <source>
        <dbReference type="SAM" id="MobiDB-lite"/>
    </source>
</evidence>
<dbReference type="Proteomes" id="UP001140511">
    <property type="component" value="Unassembled WGS sequence"/>
</dbReference>
<comment type="caution">
    <text evidence="2">The sequence shown here is derived from an EMBL/GenBank/DDBJ whole genome shotgun (WGS) entry which is preliminary data.</text>
</comment>
<name>A0A9W9EAF7_9HYPO</name>
<reference evidence="2" key="1">
    <citation type="submission" date="2022-09" db="EMBL/GenBank/DDBJ databases">
        <title>Chromosome-level assembly of Trichoderma breve T069, a fungus used in development of biopesticide product.</title>
        <authorList>
            <person name="Lin R."/>
            <person name="Liu T."/>
        </authorList>
    </citation>
    <scope>NUCLEOTIDE SEQUENCE</scope>
    <source>
        <strain evidence="2">T069</strain>
    </source>
</reference>
<feature type="compositionally biased region" description="Pro residues" evidence="1">
    <location>
        <begin position="90"/>
        <end position="102"/>
    </location>
</feature>
<keyword evidence="3" id="KW-1185">Reference proteome</keyword>
<gene>
    <name evidence="2" type="ORF">T069G_04035</name>
</gene>
<sequence length="260" mass="28325">MAANPFDTPQFGAEFFDLYHETAPVVRTAIPQLPSGGCNYVDLTPGAGGARCGCRRFWSFQSTGSPVVDQAGWCMCNHHACFHDERPRDQPQPQPLPLPLPLPAERMPTPNTGLDLEKLQSRQRLDPLSPTLDLISPKETAAVLGPELISFNGAPPLSFLQKSFDGPFDTLGAVPTPKQASNSMPDTMAWTNIIPPTQPDARNALPPIPAQCLMSQTASTTSSMHTSWNATAIRCPDCFARISYAAEDCERRRDIRLLGP</sequence>
<proteinExistence type="predicted"/>
<feature type="region of interest" description="Disordered" evidence="1">
    <location>
        <begin position="85"/>
        <end position="106"/>
    </location>
</feature>
<dbReference type="EMBL" id="JAOPEN010000002">
    <property type="protein sequence ID" value="KAJ4863081.1"/>
    <property type="molecule type" value="Genomic_DNA"/>
</dbReference>
<organism evidence="2 3">
    <name type="scientific">Trichoderma breve</name>
    <dbReference type="NCBI Taxonomy" id="2034170"/>
    <lineage>
        <taxon>Eukaryota</taxon>
        <taxon>Fungi</taxon>
        <taxon>Dikarya</taxon>
        <taxon>Ascomycota</taxon>
        <taxon>Pezizomycotina</taxon>
        <taxon>Sordariomycetes</taxon>
        <taxon>Hypocreomycetidae</taxon>
        <taxon>Hypocreales</taxon>
        <taxon>Hypocreaceae</taxon>
        <taxon>Trichoderma</taxon>
    </lineage>
</organism>
<evidence type="ECO:0000313" key="3">
    <source>
        <dbReference type="Proteomes" id="UP001140511"/>
    </source>
</evidence>
<dbReference type="AlphaFoldDB" id="A0A9W9EAF7"/>
<protein>
    <submittedName>
        <fullName evidence="2">Uncharacterized protein</fullName>
    </submittedName>
</protein>
<evidence type="ECO:0000313" key="2">
    <source>
        <dbReference type="EMBL" id="KAJ4863081.1"/>
    </source>
</evidence>